<evidence type="ECO:0000313" key="38">
    <source>
        <dbReference type="Ensembl" id="ENSMMOP00000020998.1"/>
    </source>
</evidence>
<keyword evidence="17 33" id="KW-0067">ATP-binding</keyword>
<dbReference type="Pfam" id="PF16214">
    <property type="entry name" value="AC_N"/>
    <property type="match status" value="1"/>
</dbReference>
<dbReference type="GO" id="GO:0030425">
    <property type="term" value="C:dendrite"/>
    <property type="evidence" value="ECO:0007669"/>
    <property type="project" value="UniProtKB-SubCell"/>
</dbReference>
<evidence type="ECO:0000256" key="22">
    <source>
        <dbReference type="ARBA" id="ARBA00023136"/>
    </source>
</evidence>
<keyword evidence="19 36" id="KW-1133">Transmembrane helix</keyword>
<dbReference type="Pfam" id="PF06327">
    <property type="entry name" value="Adcy_cons_dom"/>
    <property type="match status" value="1"/>
</dbReference>
<dbReference type="GO" id="GO:0005905">
    <property type="term" value="C:clathrin-coated pit"/>
    <property type="evidence" value="ECO:0007669"/>
    <property type="project" value="UniProtKB-KW"/>
</dbReference>
<dbReference type="GO" id="GO:0016324">
    <property type="term" value="C:apical plasma membrane"/>
    <property type="evidence" value="ECO:0007669"/>
    <property type="project" value="UniProtKB-SubCell"/>
</dbReference>
<evidence type="ECO:0000256" key="27">
    <source>
        <dbReference type="ARBA" id="ARBA00023273"/>
    </source>
</evidence>
<comment type="catalytic activity">
    <reaction evidence="1 33">
        <text>ATP = 3',5'-cyclic AMP + diphosphate</text>
        <dbReference type="Rhea" id="RHEA:15389"/>
        <dbReference type="ChEBI" id="CHEBI:30616"/>
        <dbReference type="ChEBI" id="CHEBI:33019"/>
        <dbReference type="ChEBI" id="CHEBI:58165"/>
        <dbReference type="EC" id="4.6.1.1"/>
    </reaction>
</comment>
<reference evidence="38" key="2">
    <citation type="submission" date="2025-09" db="UniProtKB">
        <authorList>
            <consortium name="Ensembl"/>
        </authorList>
    </citation>
    <scope>IDENTIFICATION</scope>
</reference>
<evidence type="ECO:0000256" key="4">
    <source>
        <dbReference type="ARBA" id="ARBA00004221"/>
    </source>
</evidence>
<keyword evidence="18 33" id="KW-0460">Magnesium</keyword>
<dbReference type="GO" id="GO:0035556">
    <property type="term" value="P:intracellular signal transduction"/>
    <property type="evidence" value="ECO:0007669"/>
    <property type="project" value="InterPro"/>
</dbReference>
<feature type="binding site" evidence="35">
    <location>
        <position position="402"/>
    </location>
    <ligand>
        <name>Mg(2+)</name>
        <dbReference type="ChEBI" id="CHEBI:18420"/>
        <label>2</label>
        <note>catalytic</note>
    </ligand>
</feature>
<dbReference type="PIRSF" id="PIRSF039050">
    <property type="entry name" value="Ade_cyc"/>
    <property type="match status" value="1"/>
</dbReference>
<feature type="transmembrane region" description="Helical" evidence="36">
    <location>
        <begin position="267"/>
        <end position="289"/>
    </location>
</feature>
<keyword evidence="13 36" id="KW-0812">Transmembrane</keyword>
<evidence type="ECO:0000256" key="25">
    <source>
        <dbReference type="ARBA" id="ARBA00023211"/>
    </source>
</evidence>
<comment type="similarity">
    <text evidence="33">Belongs to the adenylyl cyclase class-4/guanylyl cyclase family.</text>
</comment>
<keyword evidence="21" id="KW-0770">Synapse</keyword>
<feature type="transmembrane region" description="Helical" evidence="36">
    <location>
        <begin position="732"/>
        <end position="750"/>
    </location>
</feature>
<feature type="domain" description="Guanylate cyclase" evidence="37">
    <location>
        <begin position="816"/>
        <end position="955"/>
    </location>
</feature>
<feature type="binding site" evidence="35">
    <location>
        <position position="446"/>
    </location>
    <ligand>
        <name>Mg(2+)</name>
        <dbReference type="ChEBI" id="CHEBI:18420"/>
        <label>2</label>
        <note>catalytic</note>
    </ligand>
</feature>
<dbReference type="GO" id="GO:0046872">
    <property type="term" value="F:metal ion binding"/>
    <property type="evidence" value="ECO:0007669"/>
    <property type="project" value="UniProtKB-KW"/>
</dbReference>
<dbReference type="PANTHER" id="PTHR45627:SF15">
    <property type="entry name" value="ADENYLATE CYCLASE"/>
    <property type="match status" value="1"/>
</dbReference>
<dbReference type="GO" id="GO:0042734">
    <property type="term" value="C:presynaptic membrane"/>
    <property type="evidence" value="ECO:0007669"/>
    <property type="project" value="UniProtKB-SubCell"/>
</dbReference>
<dbReference type="PROSITE" id="PS50125">
    <property type="entry name" value="GUANYLATE_CYCLASE_2"/>
    <property type="match status" value="2"/>
</dbReference>
<dbReference type="GO" id="GO:0005524">
    <property type="term" value="F:ATP binding"/>
    <property type="evidence" value="ECO:0007669"/>
    <property type="project" value="UniProtKB-UniRule"/>
</dbReference>
<evidence type="ECO:0000256" key="7">
    <source>
        <dbReference type="ARBA" id="ARBA00004345"/>
    </source>
</evidence>
<comment type="function">
    <text evidence="32">Catalyzes the formation of cAMP in response to calcium entry leadings to cAMP signaling activation that affect processes suche as synaptic plasticity and insulin secretion. Plays a role in many brain functions, such as learning, memory, drug addiction, and anxiety modulation through regulation of synaptic plasticity by modulating long-term memory and long-term potentiation (LTP) through CREB transcription factor activity modulation. Plays a central role in insulin secretion by controlling glucose homeostasis through glucagon-like peptide 1 and glucose signaling pathway and maintains insulin secretion through calcium-dependent PKA activation leading to vesicle pool replenishment. Also, allows PTGER3 to induce potentiation of PTGER4-mediated PLA2 secretion by switching from a negative to a positive regulation, during the IL1B induced-dedifferentiation of smooth muscle cells.</text>
</comment>
<feature type="transmembrane region" description="Helical" evidence="36">
    <location>
        <begin position="71"/>
        <end position="94"/>
    </location>
</feature>
<dbReference type="CDD" id="cd07302">
    <property type="entry name" value="CHD"/>
    <property type="match status" value="2"/>
</dbReference>
<dbReference type="SUPFAM" id="SSF55073">
    <property type="entry name" value="Nucleotide cyclase"/>
    <property type="match status" value="2"/>
</dbReference>
<feature type="transmembrane region" description="Helical" evidence="36">
    <location>
        <begin position="698"/>
        <end position="720"/>
    </location>
</feature>
<keyword evidence="14 33" id="KW-0479">Metal-binding</keyword>
<evidence type="ECO:0000256" key="10">
    <source>
        <dbReference type="ARBA" id="ARBA00022475"/>
    </source>
</evidence>
<feature type="binding site" evidence="35">
    <location>
        <position position="403"/>
    </location>
    <ligand>
        <name>Mg(2+)</name>
        <dbReference type="ChEBI" id="CHEBI:18420"/>
        <label>2</label>
        <note>catalytic</note>
    </ligand>
</feature>
<organism evidence="38 39">
    <name type="scientific">Mola mola</name>
    <name type="common">Ocean sunfish</name>
    <name type="synonym">Tetraodon mola</name>
    <dbReference type="NCBI Taxonomy" id="94237"/>
    <lineage>
        <taxon>Eukaryota</taxon>
        <taxon>Metazoa</taxon>
        <taxon>Chordata</taxon>
        <taxon>Craniata</taxon>
        <taxon>Vertebrata</taxon>
        <taxon>Euteleostomi</taxon>
        <taxon>Actinopterygii</taxon>
        <taxon>Neopterygii</taxon>
        <taxon>Teleostei</taxon>
        <taxon>Neoteleostei</taxon>
        <taxon>Acanthomorphata</taxon>
        <taxon>Eupercaria</taxon>
        <taxon>Tetraodontiformes</taxon>
        <taxon>Molidae</taxon>
        <taxon>Mola</taxon>
    </lineage>
</organism>
<dbReference type="GO" id="GO:0030665">
    <property type="term" value="C:clathrin-coated vesicle membrane"/>
    <property type="evidence" value="ECO:0007669"/>
    <property type="project" value="UniProtKB-SubCell"/>
</dbReference>
<dbReference type="InterPro" id="IPR029787">
    <property type="entry name" value="Nucleotide_cyclase"/>
</dbReference>
<evidence type="ECO:0000256" key="26">
    <source>
        <dbReference type="ARBA" id="ARBA00023239"/>
    </source>
</evidence>
<feature type="binding site" evidence="35">
    <location>
        <position position="446"/>
    </location>
    <ligand>
        <name>Mg(2+)</name>
        <dbReference type="ChEBI" id="CHEBI:18420"/>
        <label>1</label>
        <note>catalytic</note>
    </ligand>
</feature>
<dbReference type="SMART" id="SM00044">
    <property type="entry name" value="CYCc"/>
    <property type="match status" value="2"/>
</dbReference>
<keyword evidence="22 33" id="KW-0472">Membrane</keyword>
<keyword evidence="39" id="KW-1185">Reference proteome</keyword>
<keyword evidence="28" id="KW-0968">Cytoplasmic vesicle</keyword>
<keyword evidence="26 33" id="KW-0456">Lyase</keyword>
<evidence type="ECO:0000256" key="8">
    <source>
        <dbReference type="ARBA" id="ARBA00004640"/>
    </source>
</evidence>
<dbReference type="GO" id="GO:0007189">
    <property type="term" value="P:adenylate cyclase-activating G protein-coupled receptor signaling pathway"/>
    <property type="evidence" value="ECO:0007669"/>
    <property type="project" value="TreeGrafter"/>
</dbReference>
<dbReference type="FunFam" id="3.30.70.1230:FF:000001">
    <property type="entry name" value="Adenylate cyclase"/>
    <property type="match status" value="1"/>
</dbReference>
<keyword evidence="15" id="KW-0677">Repeat</keyword>
<keyword evidence="11" id="KW-0488">Methylation</keyword>
<evidence type="ECO:0000256" key="14">
    <source>
        <dbReference type="ARBA" id="ARBA00022723"/>
    </source>
</evidence>
<evidence type="ECO:0000256" key="23">
    <source>
        <dbReference type="ARBA" id="ARBA00023176"/>
    </source>
</evidence>
<dbReference type="PANTHER" id="PTHR45627">
    <property type="entry name" value="ADENYLATE CYCLASE TYPE 1"/>
    <property type="match status" value="1"/>
</dbReference>
<evidence type="ECO:0000256" key="6">
    <source>
        <dbReference type="ARBA" id="ARBA00004285"/>
    </source>
</evidence>
<feature type="binding site" evidence="34">
    <location>
        <begin position="942"/>
        <end position="944"/>
    </location>
    <ligand>
        <name>ATP</name>
        <dbReference type="ChEBI" id="CHEBI:30616"/>
    </ligand>
</feature>
<feature type="binding site" evidence="34">
    <location>
        <begin position="444"/>
        <end position="446"/>
    </location>
    <ligand>
        <name>ATP</name>
        <dbReference type="ChEBI" id="CHEBI:30616"/>
    </ligand>
</feature>
<sequence>MRSARVIMVTFTEPTQVSPMELREPTCLTASLSPGLRRKKMLWQNAVKHIIIQQELSAQVTDYPTAVMESIYAVTQILYISTSIVLMCLGFTYASRGVTKRRSSTFRVHPSQSRGSTWTHGSVKGSFNDYSSDADFFVNWGHTVHGIYIPTLRHTFKSRDLEKLYQQHYSHQRRNSLAITNVIDAVAKLHVLVLYLALAPETVTDTLHSCLTCIYMMLAIALCILVLTCKDSMSPQWLHYAGLASWLSQTTQVLGGMVYGLEKDPSWYVLFTLFATYTLLPLPLLWAMCAGSLTSVLHLVVEIVFAKGLLYLGMNTAGLFIHYLTDHAQRQVFLETRRCIEGRLKLEQENQRQERLVLSILPRFVALEMIADMSALEDELSPQEFHKIYIHQYKDVSILFADIKGFTLLSMNLSAQDLVRILNELFGRFDRLADEHHCLRIKILGDCYYCVSGVPKPQRAHARHCVEMGLAMINTIQYVRKQLNFDMDMRIGVHSGSVLCGVLGLQKWQFDVWSWDVGIANMLEAGGIPGRIHISRATLDCLEGTYKTEDGHGRDRNEFLLKHNIDTFLICPQEESNRIDLNEPPKVQKTNRNWRPEGPFVNAINMNSVGTLLQNNILASFTNGSLPNICHSTSKEINKRIKHAIEVRSSDRMHREHITPLTLVFKDTHIEDKVFVLSGVIAMVTCAVFLRLNSLLKLAVLLLAVAIYSYLIHLAFLSLARHDMQPHYVRRKGISILLMAMFIVAVFYNGRQWEATARLDFLWRLQAQQEVEDMRDLREHNECLLHNILPVHVARHFLDRSKNDEELYSQSYDEVGVMFASVAGFNEYFEEKEIKHEGVDCLRLLNEIIAGFDELLEDSYFPYVEKIKTIGSCYMAASGLAPDRQASMEWNHMSELVLFALAMQETLREINRHSAKNFQLRVGIAHGPVVAGVIGATKPQYDIWGSTVNLASRMDSTGVSGRIQVPEATRKILAEWGFVLELRGEIFVKGVSERQGKVRTYFISTMRSKGASAMTDGRLGGRTGGRMTLAEVVFGLVQARHKEKMREANGGFGLTPCALQC</sequence>
<comment type="function">
    <text evidence="33">Catalyzes the formation of the signaling molecule cAMP in response to G-protein signaling.</text>
</comment>
<dbReference type="Proteomes" id="UP000261620">
    <property type="component" value="Unplaced"/>
</dbReference>
<feature type="transmembrane region" description="Helical" evidence="36">
    <location>
        <begin position="240"/>
        <end position="261"/>
    </location>
</feature>
<keyword evidence="25 35" id="KW-0464">Manganese</keyword>
<comment type="cofactor">
    <cofactor evidence="35">
        <name>Mg(2+)</name>
        <dbReference type="ChEBI" id="CHEBI:18420"/>
    </cofactor>
    <cofactor evidence="35">
        <name>Mn(2+)</name>
        <dbReference type="ChEBI" id="CHEBI:29035"/>
    </cofactor>
    <text evidence="35">Binds 2 magnesium ions per subunit. Is also active with manganese (in vitro).</text>
</comment>
<dbReference type="GO" id="GO:0016323">
    <property type="term" value="C:basolateral plasma membrane"/>
    <property type="evidence" value="ECO:0007669"/>
    <property type="project" value="UniProtKB-SubCell"/>
</dbReference>
<evidence type="ECO:0000256" key="5">
    <source>
        <dbReference type="ARBA" id="ARBA00004279"/>
    </source>
</evidence>
<feature type="binding site" evidence="34">
    <location>
        <position position="989"/>
    </location>
    <ligand>
        <name>ATP</name>
        <dbReference type="ChEBI" id="CHEBI:30616"/>
    </ligand>
</feature>
<dbReference type="GO" id="GO:0006171">
    <property type="term" value="P:cAMP biosynthetic process"/>
    <property type="evidence" value="ECO:0007669"/>
    <property type="project" value="UniProtKB-KW"/>
</dbReference>
<keyword evidence="24" id="KW-0325">Glycoprotein</keyword>
<dbReference type="Pfam" id="PF00211">
    <property type="entry name" value="Guanylate_cyc"/>
    <property type="match status" value="2"/>
</dbReference>
<evidence type="ECO:0000256" key="32">
    <source>
        <dbReference type="ARBA" id="ARBA00058052"/>
    </source>
</evidence>
<evidence type="ECO:0000256" key="16">
    <source>
        <dbReference type="ARBA" id="ARBA00022741"/>
    </source>
</evidence>
<accession>A0A3Q3WS70</accession>
<keyword evidence="23" id="KW-0168">Coated pit</keyword>
<evidence type="ECO:0000259" key="37">
    <source>
        <dbReference type="PROSITE" id="PS50125"/>
    </source>
</evidence>
<dbReference type="FunFam" id="3.30.70.1230:FF:000011">
    <property type="entry name" value="Adenylate cyclase"/>
    <property type="match status" value="1"/>
</dbReference>
<evidence type="ECO:0000256" key="31">
    <source>
        <dbReference type="ARBA" id="ARBA00037878"/>
    </source>
</evidence>
<evidence type="ECO:0000256" key="11">
    <source>
        <dbReference type="ARBA" id="ARBA00022481"/>
    </source>
</evidence>
<evidence type="ECO:0000256" key="17">
    <source>
        <dbReference type="ARBA" id="ARBA00022840"/>
    </source>
</evidence>
<evidence type="ECO:0000256" key="2">
    <source>
        <dbReference type="ARBA" id="ARBA00001936"/>
    </source>
</evidence>
<name>A0A3Q3WS70_MOLML</name>
<feature type="transmembrane region" description="Helical" evidence="36">
    <location>
        <begin position="177"/>
        <end position="200"/>
    </location>
</feature>
<feature type="transmembrane region" description="Helical" evidence="36">
    <location>
        <begin position="674"/>
        <end position="692"/>
    </location>
</feature>
<evidence type="ECO:0000256" key="20">
    <source>
        <dbReference type="ARBA" id="ARBA00022998"/>
    </source>
</evidence>
<evidence type="ECO:0000256" key="18">
    <source>
        <dbReference type="ARBA" id="ARBA00022842"/>
    </source>
</evidence>
<evidence type="ECO:0000256" key="24">
    <source>
        <dbReference type="ARBA" id="ARBA00023180"/>
    </source>
</evidence>
<dbReference type="GO" id="GO:0014069">
    <property type="term" value="C:postsynaptic density"/>
    <property type="evidence" value="ECO:0007669"/>
    <property type="project" value="UniProtKB-SubCell"/>
</dbReference>
<evidence type="ECO:0000256" key="33">
    <source>
        <dbReference type="PIRNR" id="PIRNR039050"/>
    </source>
</evidence>
<feature type="binding site" evidence="34">
    <location>
        <begin position="949"/>
        <end position="953"/>
    </location>
    <ligand>
        <name>ATP</name>
        <dbReference type="ChEBI" id="CHEBI:30616"/>
    </ligand>
</feature>
<evidence type="ECO:0000256" key="21">
    <source>
        <dbReference type="ARBA" id="ARBA00023018"/>
    </source>
</evidence>
<dbReference type="EC" id="4.6.1.1" evidence="33"/>
<dbReference type="GO" id="GO:0050796">
    <property type="term" value="P:regulation of insulin secretion"/>
    <property type="evidence" value="ECO:0007669"/>
    <property type="project" value="UniProtKB-ARBA"/>
</dbReference>
<evidence type="ECO:0000313" key="39">
    <source>
        <dbReference type="Proteomes" id="UP000261620"/>
    </source>
</evidence>
<reference evidence="38" key="1">
    <citation type="submission" date="2025-08" db="UniProtKB">
        <authorList>
            <consortium name="Ensembl"/>
        </authorList>
    </citation>
    <scope>IDENTIFICATION</scope>
</reference>
<evidence type="ECO:0000256" key="34">
    <source>
        <dbReference type="PIRSR" id="PIRSR039050-50"/>
    </source>
</evidence>
<dbReference type="Gene3D" id="3.30.70.1230">
    <property type="entry name" value="Nucleotide cyclase"/>
    <property type="match status" value="2"/>
</dbReference>
<feature type="binding site" evidence="35">
    <location>
        <position position="402"/>
    </location>
    <ligand>
        <name>Mg(2+)</name>
        <dbReference type="ChEBI" id="CHEBI:18420"/>
        <label>1</label>
        <note>catalytic</note>
    </ligand>
</feature>
<dbReference type="InterPro" id="IPR030672">
    <property type="entry name" value="Adcy"/>
</dbReference>
<dbReference type="Ensembl" id="ENSMMOT00000021353.1">
    <property type="protein sequence ID" value="ENSMMOP00000020998.1"/>
    <property type="gene ID" value="ENSMMOG00000015952.1"/>
</dbReference>
<evidence type="ECO:0000256" key="29">
    <source>
        <dbReference type="ARBA" id="ARBA00034105"/>
    </source>
</evidence>
<keyword evidence="20 33" id="KW-0115">cAMP biosynthesis</keyword>
<comment type="subcellular location">
    <subcellularLocation>
        <location evidence="4">Apical cell membrane</location>
    </subcellularLocation>
    <subcellularLocation>
        <location evidence="3">Basolateral cell membrane</location>
    </subcellularLocation>
    <subcellularLocation>
        <location evidence="9">Cell membrane</location>
        <topology evidence="9">Multi-pass membrane protein</topology>
    </subcellularLocation>
    <subcellularLocation>
        <location evidence="5">Cell projection</location>
        <location evidence="5">Dendrite</location>
    </subcellularLocation>
    <subcellularLocation>
        <location evidence="8">Cytoplasmic vesicle</location>
        <location evidence="8">Clathrin-coated vesicle membrane</location>
    </subcellularLocation>
    <subcellularLocation>
        <location evidence="6">Membrane raft</location>
    </subcellularLocation>
    <subcellularLocation>
        <location evidence="7">Membrane</location>
        <location evidence="7">Caveola</location>
    </subcellularLocation>
    <subcellularLocation>
        <location evidence="31">Membrane</location>
        <location evidence="31">Coated pit</location>
    </subcellularLocation>
    <subcellularLocation>
        <location evidence="29">Postsynaptic density</location>
    </subcellularLocation>
    <subcellularLocation>
        <location evidence="30">Presynaptic cell membrane</location>
    </subcellularLocation>
</comment>
<evidence type="ECO:0000256" key="30">
    <source>
        <dbReference type="ARBA" id="ARBA00034111"/>
    </source>
</evidence>
<proteinExistence type="inferred from homology"/>
<evidence type="ECO:0000256" key="9">
    <source>
        <dbReference type="ARBA" id="ARBA00004651"/>
    </source>
</evidence>
<dbReference type="InterPro" id="IPR032628">
    <property type="entry name" value="AC_N"/>
</dbReference>
<evidence type="ECO:0000256" key="28">
    <source>
        <dbReference type="ARBA" id="ARBA00023329"/>
    </source>
</evidence>
<feature type="binding site" evidence="34">
    <location>
        <begin position="402"/>
        <end position="407"/>
    </location>
    <ligand>
        <name>ATP</name>
        <dbReference type="ChEBI" id="CHEBI:30616"/>
    </ligand>
</feature>
<protein>
    <recommendedName>
        <fullName evidence="33">adenylate cyclase</fullName>
        <ecNumber evidence="33">4.6.1.1</ecNumber>
    </recommendedName>
</protein>
<keyword evidence="27" id="KW-0966">Cell projection</keyword>
<evidence type="ECO:0000256" key="1">
    <source>
        <dbReference type="ARBA" id="ARBA00001593"/>
    </source>
</evidence>
<feature type="binding site" evidence="34">
    <location>
        <position position="868"/>
    </location>
    <ligand>
        <name>ATP</name>
        <dbReference type="ChEBI" id="CHEBI:30616"/>
    </ligand>
</feature>
<evidence type="ECO:0000256" key="19">
    <source>
        <dbReference type="ARBA" id="ARBA00022989"/>
    </source>
</evidence>
<evidence type="ECO:0000256" key="12">
    <source>
        <dbReference type="ARBA" id="ARBA00022553"/>
    </source>
</evidence>
<keyword evidence="10" id="KW-1003">Cell membrane</keyword>
<dbReference type="GO" id="GO:0004016">
    <property type="term" value="F:adenylate cyclase activity"/>
    <property type="evidence" value="ECO:0007669"/>
    <property type="project" value="UniProtKB-EC"/>
</dbReference>
<keyword evidence="12" id="KW-0597">Phosphoprotein</keyword>
<keyword evidence="16 33" id="KW-0547">Nucleotide-binding</keyword>
<dbReference type="InterPro" id="IPR001054">
    <property type="entry name" value="A/G_cyclase"/>
</dbReference>
<feature type="domain" description="Guanylate cyclase" evidence="37">
    <location>
        <begin position="397"/>
        <end position="524"/>
    </location>
</feature>
<evidence type="ECO:0000256" key="36">
    <source>
        <dbReference type="SAM" id="Phobius"/>
    </source>
</evidence>
<dbReference type="InterPro" id="IPR009398">
    <property type="entry name" value="Adcy_conserved_dom"/>
</dbReference>
<dbReference type="GO" id="GO:0005901">
    <property type="term" value="C:caveola"/>
    <property type="evidence" value="ECO:0007669"/>
    <property type="project" value="UniProtKB-SubCell"/>
</dbReference>
<dbReference type="AlphaFoldDB" id="A0A3Q3WS70"/>
<comment type="cofactor">
    <cofactor evidence="2">
        <name>Mn(2+)</name>
        <dbReference type="ChEBI" id="CHEBI:29035"/>
    </cofactor>
</comment>
<evidence type="ECO:0000256" key="3">
    <source>
        <dbReference type="ARBA" id="ARBA00004187"/>
    </source>
</evidence>
<feature type="binding site" evidence="34">
    <location>
        <position position="490"/>
    </location>
    <ligand>
        <name>ATP</name>
        <dbReference type="ChEBI" id="CHEBI:30616"/>
    </ligand>
</feature>
<evidence type="ECO:0000256" key="13">
    <source>
        <dbReference type="ARBA" id="ARBA00022692"/>
    </source>
</evidence>
<evidence type="ECO:0000256" key="15">
    <source>
        <dbReference type="ARBA" id="ARBA00022737"/>
    </source>
</evidence>
<feature type="transmembrane region" description="Helical" evidence="36">
    <location>
        <begin position="206"/>
        <end position="228"/>
    </location>
</feature>
<evidence type="ECO:0000256" key="35">
    <source>
        <dbReference type="PIRSR" id="PIRSR039050-51"/>
    </source>
</evidence>